<sequence>MANQETKVKRAPSAPKVKVISEDGATVSVGNTAKTSDTVTILFRSRISQKFTLSNGKSVTINGNGVYLANASGGALPAGGYGVTVVDRALWEQVKAELGQAYGPWFASGRIKEKKSEAQGLNFAIDHADEKTGDDPMPQKNSTKE</sequence>
<protein>
    <submittedName>
        <fullName evidence="2">Uncharacterized protein</fullName>
    </submittedName>
</protein>
<proteinExistence type="predicted"/>
<feature type="region of interest" description="Disordered" evidence="1">
    <location>
        <begin position="122"/>
        <end position="145"/>
    </location>
</feature>
<evidence type="ECO:0000256" key="1">
    <source>
        <dbReference type="SAM" id="MobiDB-lite"/>
    </source>
</evidence>
<name>A0A8S5P7Y2_9CAUD</name>
<dbReference type="EMBL" id="BK015352">
    <property type="protein sequence ID" value="DAE02792.1"/>
    <property type="molecule type" value="Genomic_DNA"/>
</dbReference>
<evidence type="ECO:0000313" key="2">
    <source>
        <dbReference type="EMBL" id="DAE02792.1"/>
    </source>
</evidence>
<organism evidence="2">
    <name type="scientific">Myoviridae sp. ctEwD1</name>
    <dbReference type="NCBI Taxonomy" id="2825063"/>
    <lineage>
        <taxon>Viruses</taxon>
        <taxon>Duplodnaviria</taxon>
        <taxon>Heunggongvirae</taxon>
        <taxon>Uroviricota</taxon>
        <taxon>Caudoviricetes</taxon>
    </lineage>
</organism>
<accession>A0A8S5P7Y2</accession>
<reference evidence="2" key="1">
    <citation type="journal article" date="2021" name="Proc. Natl. Acad. Sci. U.S.A.">
        <title>A Catalog of Tens of Thousands of Viruses from Human Metagenomes Reveals Hidden Associations with Chronic Diseases.</title>
        <authorList>
            <person name="Tisza M.J."/>
            <person name="Buck C.B."/>
        </authorList>
    </citation>
    <scope>NUCLEOTIDE SEQUENCE</scope>
    <source>
        <strain evidence="2">CtEwD1</strain>
    </source>
</reference>